<dbReference type="Proteomes" id="UP000320333">
    <property type="component" value="Unassembled WGS sequence"/>
</dbReference>
<organism evidence="3 4">
    <name type="scientific">Chytriomyces confervae</name>
    <dbReference type="NCBI Taxonomy" id="246404"/>
    <lineage>
        <taxon>Eukaryota</taxon>
        <taxon>Fungi</taxon>
        <taxon>Fungi incertae sedis</taxon>
        <taxon>Chytridiomycota</taxon>
        <taxon>Chytridiomycota incertae sedis</taxon>
        <taxon>Chytridiomycetes</taxon>
        <taxon>Chytridiales</taxon>
        <taxon>Chytriomycetaceae</taxon>
        <taxon>Chytriomyces</taxon>
    </lineage>
</organism>
<evidence type="ECO:0000256" key="1">
    <source>
        <dbReference type="SAM" id="MobiDB-lite"/>
    </source>
</evidence>
<feature type="non-terminal residue" evidence="3">
    <location>
        <position position="1"/>
    </location>
</feature>
<keyword evidence="2" id="KW-0472">Membrane</keyword>
<dbReference type="EMBL" id="QEAP01000590">
    <property type="protein sequence ID" value="TPX63700.1"/>
    <property type="molecule type" value="Genomic_DNA"/>
</dbReference>
<dbReference type="STRING" id="246404.A0A507EKH0"/>
<feature type="transmembrane region" description="Helical" evidence="2">
    <location>
        <begin position="792"/>
        <end position="811"/>
    </location>
</feature>
<dbReference type="AlphaFoldDB" id="A0A507EKH0"/>
<reference evidence="3 4" key="1">
    <citation type="journal article" date="2019" name="Sci. Rep.">
        <title>Comparative genomics of chytrid fungi reveal insights into the obligate biotrophic and pathogenic lifestyle of Synchytrium endobioticum.</title>
        <authorList>
            <person name="van de Vossenberg B.T.L.H."/>
            <person name="Warris S."/>
            <person name="Nguyen H.D.T."/>
            <person name="van Gent-Pelzer M.P.E."/>
            <person name="Joly D.L."/>
            <person name="van de Geest H.C."/>
            <person name="Bonants P.J.M."/>
            <person name="Smith D.S."/>
            <person name="Levesque C.A."/>
            <person name="van der Lee T.A.J."/>
        </authorList>
    </citation>
    <scope>NUCLEOTIDE SEQUENCE [LARGE SCALE GENOMIC DNA]</scope>
    <source>
        <strain evidence="3 4">CBS 675.73</strain>
    </source>
</reference>
<feature type="region of interest" description="Disordered" evidence="1">
    <location>
        <begin position="76"/>
        <end position="100"/>
    </location>
</feature>
<feature type="transmembrane region" description="Helical" evidence="2">
    <location>
        <begin position="654"/>
        <end position="675"/>
    </location>
</feature>
<keyword evidence="2" id="KW-0812">Transmembrane</keyword>
<feature type="region of interest" description="Disordered" evidence="1">
    <location>
        <begin position="1"/>
        <end position="50"/>
    </location>
</feature>
<sequence length="908" mass="100189">NLVDHAGATATHVNDAGETDENLVDHAGTAGDSDENLVDDAGNAGDSDENLVDLIWDNDLPSSDNDSDFSLRTHVLSEEEPSNADDSDLEEDPEPDAKADEGWEFTVSSDKFMKGTHAPFKSNVEFRLLSLFTTLGAGRFSRSQQSDILDVYDDILGTLTLGRLRSLSSDIRELLNVSPSLIEIGTKQVHYIPIQKTIRLAFANPLICSQLHTLPTLHAITSELFHASKWIDEIATPMVRMQQTNGFLDIFAGEVYHSGQGEGMCIVAAMLKNGCLTVHDDDILVFASSIPSAVNVDMVTTFHFGQDIPEYLIRTVKSCSPLRTKAKGRQVFNVPLTLFNNDTSGNVSKNGTTRNASAIETAEIIVRCMRELRDGIDVYDVTLNESVLVTGGTSAETPFIVGPLDTPVEILHCVLLGLVKYFMRATIDGLTVEKKDILKACLEGVRQDRFPAKIVGQTFVKYAHSLNGKDFRLFVQAAPFALQNVVTRELLDTWVALSHLVAHLYMSHIDVTGYNLDFTKYMDQFVYQVSKTKHFQTIVKPIPLFTTWFGPPRLYATEAFESSNKIICSCIGHTSCQHPSRDVSRQFAIDMAVRHLVDGGLFQIDGVFHYNDSFQPKSTRTANSSIKSVIQQNQFAYVNQATLLHVTSSQRKGALHLIAVTVLSSMFSIAALSIAQLHKKEAYIQMDTSSMSGIAKIMQSASTFFISAHEELFRILCYENVYQTLLLEDAKHKKVKAEMIQNKKQKLAEGFQVASVHSLLTPRTLHPIHLNALLATASALVHAASFNAHLAALMKIGMFAFIPMFWQLPMVRTISRSLKSVTPICLDAFFCCPEQASQAALLSIYSRVAEIDRLFTPTSSLAQALHSDFKTNLLNFLASTADSSQSATILLVCSVLLNTLEWSVGLAI</sequence>
<name>A0A507EKH0_9FUNG</name>
<dbReference type="OrthoDB" id="2157241at2759"/>
<protein>
    <submittedName>
        <fullName evidence="3">Uncharacterized protein</fullName>
    </submittedName>
</protein>
<proteinExistence type="predicted"/>
<keyword evidence="4" id="KW-1185">Reference proteome</keyword>
<dbReference type="PANTHER" id="PTHR31912">
    <property type="entry name" value="IP13529P"/>
    <property type="match status" value="1"/>
</dbReference>
<evidence type="ECO:0000313" key="3">
    <source>
        <dbReference type="EMBL" id="TPX63700.1"/>
    </source>
</evidence>
<evidence type="ECO:0000313" key="4">
    <source>
        <dbReference type="Proteomes" id="UP000320333"/>
    </source>
</evidence>
<dbReference type="PANTHER" id="PTHR31912:SF34">
    <property type="entry name" value="NOTOCHORD-RELATED PROTEIN"/>
    <property type="match status" value="1"/>
</dbReference>
<accession>A0A507EKH0</accession>
<comment type="caution">
    <text evidence="3">The sequence shown here is derived from an EMBL/GenBank/DDBJ whole genome shotgun (WGS) entry which is preliminary data.</text>
</comment>
<feature type="compositionally biased region" description="Acidic residues" evidence="1">
    <location>
        <begin position="78"/>
        <end position="94"/>
    </location>
</feature>
<evidence type="ECO:0000256" key="2">
    <source>
        <dbReference type="SAM" id="Phobius"/>
    </source>
</evidence>
<keyword evidence="2" id="KW-1133">Transmembrane helix</keyword>
<gene>
    <name evidence="3" type="ORF">CcCBS67573_g08608</name>
</gene>